<evidence type="ECO:0000313" key="2">
    <source>
        <dbReference type="Proteomes" id="UP001048976"/>
    </source>
</evidence>
<sequence>MKIKPSTSTIQGLLFTYCVENAKNSDKEELIATTNINDDGELESLFNKLTKPEFIKYKSAERQRHIDTLEHFLETDENFESVFYLFDTHFDDEITDKRHFMKLLLECIRRYHLEATAAESPTVL</sequence>
<keyword evidence="2" id="KW-1185">Reference proteome</keyword>
<dbReference type="RefSeq" id="WP_169377653.1">
    <property type="nucleotide sequence ID" value="NZ_JAHSTY010000002.1"/>
</dbReference>
<protein>
    <submittedName>
        <fullName evidence="1">Uncharacterized protein</fullName>
    </submittedName>
</protein>
<organism evidence="1 2">
    <name type="scientific">Pseudomonas azadiae</name>
    <dbReference type="NCBI Taxonomy" id="2843612"/>
    <lineage>
        <taxon>Bacteria</taxon>
        <taxon>Pseudomonadati</taxon>
        <taxon>Pseudomonadota</taxon>
        <taxon>Gammaproteobacteria</taxon>
        <taxon>Pseudomonadales</taxon>
        <taxon>Pseudomonadaceae</taxon>
        <taxon>Pseudomonas</taxon>
    </lineage>
</organism>
<comment type="caution">
    <text evidence="1">The sequence shown here is derived from an EMBL/GenBank/DDBJ whole genome shotgun (WGS) entry which is preliminary data.</text>
</comment>
<proteinExistence type="predicted"/>
<reference evidence="1" key="1">
    <citation type="submission" date="2021-06" db="EMBL/GenBank/DDBJ databases">
        <title>Updating the genus Pseudomonas: Description of 43 new species and partition of the Pseudomonas putida group.</title>
        <authorList>
            <person name="Girard L."/>
            <person name="Lood C."/>
            <person name="Vandamme P."/>
            <person name="Rokni-Zadeh H."/>
            <person name="Van Noort V."/>
            <person name="Hofte M."/>
            <person name="Lavigne R."/>
            <person name="De Mot R."/>
        </authorList>
    </citation>
    <scope>NUCLEOTIDE SEQUENCE</scope>
    <source>
        <strain evidence="1">SWRI103</strain>
    </source>
</reference>
<accession>A0ABS6P5T4</accession>
<name>A0ABS6P5T4_9PSED</name>
<gene>
    <name evidence="1" type="ORF">KVG91_24950</name>
</gene>
<evidence type="ECO:0000313" key="1">
    <source>
        <dbReference type="EMBL" id="MBV4455836.1"/>
    </source>
</evidence>
<dbReference type="EMBL" id="JAHSTY010000002">
    <property type="protein sequence ID" value="MBV4455836.1"/>
    <property type="molecule type" value="Genomic_DNA"/>
</dbReference>
<dbReference type="Proteomes" id="UP001048976">
    <property type="component" value="Unassembled WGS sequence"/>
</dbReference>